<comment type="caution">
    <text evidence="1">The sequence shown here is derived from an EMBL/GenBank/DDBJ whole genome shotgun (WGS) entry which is preliminary data.</text>
</comment>
<dbReference type="AlphaFoldDB" id="A0A8J3J972"/>
<reference evidence="1 2" key="1">
    <citation type="submission" date="2021-01" db="EMBL/GenBank/DDBJ databases">
        <title>Whole genome shotgun sequence of Catellatospora bangladeshensis NBRC 107357.</title>
        <authorList>
            <person name="Komaki H."/>
            <person name="Tamura T."/>
        </authorList>
    </citation>
    <scope>NUCLEOTIDE SEQUENCE [LARGE SCALE GENOMIC DNA]</scope>
    <source>
        <strain evidence="1 2">NBRC 107357</strain>
    </source>
</reference>
<sequence>MGLLDPFTGTLYLPDKILQTGTSPVMLANGHVVAKVRYHFWTMRQRFEILDPRDTVVAEGRTHGMMARTYGVTGPSGGRVVELRLGLWRPVHGAVATLANGHTVEVLKTSMWSDRRFELAAGGRAFARITPTTGVFSFNPDSYEFTLDRPVMTALEAICLAQCLRSAVRALRQASSGG</sequence>
<evidence type="ECO:0000313" key="1">
    <source>
        <dbReference type="EMBL" id="GIF80612.1"/>
    </source>
</evidence>
<accession>A0A8J3J972</accession>
<organism evidence="1 2">
    <name type="scientific">Catellatospora bangladeshensis</name>
    <dbReference type="NCBI Taxonomy" id="310355"/>
    <lineage>
        <taxon>Bacteria</taxon>
        <taxon>Bacillati</taxon>
        <taxon>Actinomycetota</taxon>
        <taxon>Actinomycetes</taxon>
        <taxon>Micromonosporales</taxon>
        <taxon>Micromonosporaceae</taxon>
        <taxon>Catellatospora</taxon>
    </lineage>
</organism>
<gene>
    <name evidence="1" type="ORF">Cba03nite_19610</name>
</gene>
<name>A0A8J3J972_9ACTN</name>
<protein>
    <submittedName>
        <fullName evidence="1">Uncharacterized protein</fullName>
    </submittedName>
</protein>
<dbReference type="RefSeq" id="WP_203744399.1">
    <property type="nucleotide sequence ID" value="NZ_BONF01000010.1"/>
</dbReference>
<keyword evidence="2" id="KW-1185">Reference proteome</keyword>
<dbReference type="EMBL" id="BONF01000010">
    <property type="protein sequence ID" value="GIF80612.1"/>
    <property type="molecule type" value="Genomic_DNA"/>
</dbReference>
<proteinExistence type="predicted"/>
<evidence type="ECO:0000313" key="2">
    <source>
        <dbReference type="Proteomes" id="UP000601223"/>
    </source>
</evidence>
<dbReference type="Proteomes" id="UP000601223">
    <property type="component" value="Unassembled WGS sequence"/>
</dbReference>